<accession>A0A6J2V5A1</accession>
<proteinExistence type="inferred from homology"/>
<comment type="subunit">
    <text evidence="5">Interacts with STAT3.</text>
</comment>
<evidence type="ECO:0000256" key="5">
    <source>
        <dbReference type="RuleBase" id="RU369066"/>
    </source>
</evidence>
<evidence type="ECO:0000259" key="7">
    <source>
        <dbReference type="Pfam" id="PF07051"/>
    </source>
</evidence>
<dbReference type="RefSeq" id="XP_030626947.1">
    <property type="nucleotide sequence ID" value="XM_030771087.1"/>
</dbReference>
<feature type="compositionally biased region" description="Polar residues" evidence="6">
    <location>
        <begin position="138"/>
        <end position="150"/>
    </location>
</feature>
<dbReference type="PANTHER" id="PTHR13336">
    <property type="entry name" value="OVARIAN CARCINOMA IMMUNOREACTIVE ANTIGEN"/>
    <property type="match status" value="1"/>
</dbReference>
<dbReference type="CTD" id="54940"/>
<feature type="region of interest" description="Disordered" evidence="6">
    <location>
        <begin position="1"/>
        <end position="27"/>
    </location>
</feature>
<comment type="subcellular location">
    <subcellularLocation>
        <location evidence="1 5">Endosome</location>
    </subcellularLocation>
</comment>
<feature type="compositionally biased region" description="Basic and acidic residues" evidence="6">
    <location>
        <begin position="250"/>
        <end position="266"/>
    </location>
</feature>
<feature type="region of interest" description="Disordered" evidence="6">
    <location>
        <begin position="181"/>
        <end position="215"/>
    </location>
</feature>
<dbReference type="GO" id="GO:2000736">
    <property type="term" value="P:regulation of stem cell differentiation"/>
    <property type="evidence" value="ECO:0007669"/>
    <property type="project" value="UniProtKB-UniRule"/>
</dbReference>
<feature type="region of interest" description="Disordered" evidence="6">
    <location>
        <begin position="130"/>
        <end position="166"/>
    </location>
</feature>
<name>A0A6J2V5A1_CHACN</name>
<comment type="similarity">
    <text evidence="3 5">Belongs to the OCIAD1 family.</text>
</comment>
<organism evidence="8 9">
    <name type="scientific">Chanos chanos</name>
    <name type="common">Milkfish</name>
    <name type="synonym">Mugil chanos</name>
    <dbReference type="NCBI Taxonomy" id="29144"/>
    <lineage>
        <taxon>Eukaryota</taxon>
        <taxon>Metazoa</taxon>
        <taxon>Chordata</taxon>
        <taxon>Craniata</taxon>
        <taxon>Vertebrata</taxon>
        <taxon>Euteleostomi</taxon>
        <taxon>Actinopterygii</taxon>
        <taxon>Neopterygii</taxon>
        <taxon>Teleostei</taxon>
        <taxon>Ostariophysi</taxon>
        <taxon>Gonorynchiformes</taxon>
        <taxon>Chanidae</taxon>
        <taxon>Chanos</taxon>
    </lineage>
</organism>
<evidence type="ECO:0000313" key="9">
    <source>
        <dbReference type="RefSeq" id="XP_030626947.1"/>
    </source>
</evidence>
<comment type="domain">
    <text evidence="5">The OCIA domain is necessary and sufficient for endosomal localization.</text>
</comment>
<gene>
    <name evidence="9" type="primary">ociad1</name>
</gene>
<dbReference type="PANTHER" id="PTHR13336:SF4">
    <property type="entry name" value="OCIA DOMAIN-CONTAINING PROTEIN 1"/>
    <property type="match status" value="1"/>
</dbReference>
<feature type="domain" description="OCIA" evidence="7">
    <location>
        <begin position="26"/>
        <end position="110"/>
    </location>
</feature>
<evidence type="ECO:0000313" key="8">
    <source>
        <dbReference type="Proteomes" id="UP000504632"/>
    </source>
</evidence>
<comment type="function">
    <text evidence="5">Maintains stem cell potency. Increases STAT3 phosphorylation and controls ERK phosphorylation. May act as a scaffold, increasing STAT3 recruitment onto endosomes.</text>
</comment>
<dbReference type="GeneID" id="115809428"/>
<keyword evidence="8" id="KW-1185">Reference proteome</keyword>
<feature type="compositionally biased region" description="Polar residues" evidence="6">
    <location>
        <begin position="157"/>
        <end position="166"/>
    </location>
</feature>
<protein>
    <recommendedName>
        <fullName evidence="4 5">OCIA domain-containing protein 1</fullName>
    </recommendedName>
</protein>
<evidence type="ECO:0000256" key="1">
    <source>
        <dbReference type="ARBA" id="ARBA00004177"/>
    </source>
</evidence>
<reference evidence="9" key="1">
    <citation type="submission" date="2025-08" db="UniProtKB">
        <authorList>
            <consortium name="RefSeq"/>
        </authorList>
    </citation>
    <scope>IDENTIFICATION</scope>
</reference>
<dbReference type="Pfam" id="PF07051">
    <property type="entry name" value="OCIA"/>
    <property type="match status" value="1"/>
</dbReference>
<dbReference type="OrthoDB" id="6513616at2759"/>
<dbReference type="AlphaFoldDB" id="A0A6J2V5A1"/>
<feature type="region of interest" description="Disordered" evidence="6">
    <location>
        <begin position="244"/>
        <end position="266"/>
    </location>
</feature>
<dbReference type="InterPro" id="IPR040187">
    <property type="entry name" value="OCAD1/2"/>
</dbReference>
<keyword evidence="2 5" id="KW-0967">Endosome</keyword>
<dbReference type="InParanoid" id="A0A6J2V5A1"/>
<dbReference type="InterPro" id="IPR009764">
    <property type="entry name" value="OCIA_dom"/>
</dbReference>
<evidence type="ECO:0000256" key="4">
    <source>
        <dbReference type="ARBA" id="ARBA00040877"/>
    </source>
</evidence>
<evidence type="ECO:0000256" key="6">
    <source>
        <dbReference type="SAM" id="MobiDB-lite"/>
    </source>
</evidence>
<feature type="compositionally biased region" description="Polar residues" evidence="6">
    <location>
        <begin position="181"/>
        <end position="191"/>
    </location>
</feature>
<dbReference type="GO" id="GO:0005768">
    <property type="term" value="C:endosome"/>
    <property type="evidence" value="ECO:0007669"/>
    <property type="project" value="UniProtKB-SubCell"/>
</dbReference>
<evidence type="ECO:0000256" key="2">
    <source>
        <dbReference type="ARBA" id="ARBA00022753"/>
    </source>
</evidence>
<dbReference type="Proteomes" id="UP000504632">
    <property type="component" value="Chromosome 4"/>
</dbReference>
<sequence length="266" mass="29661">MSQESSGFTGAQHPHGTMQGPVGPGYIPTEDEKRVFRECNQESFWYRSLPLSAVAVTVTQVLVSRGVIAPSPRFGSWPKVIIAGMIGYMGGKISYMKICQEKFKNLENSPLGEALRRGKLRQVPAELNQSEFGDADQPPQQSGYEPTFQPTRDFHSQPESYGTYSSDFSYSAPSQSMYDSVPFSSGLSESAPSAARDNISSQVPPFPDEETPKKRPVLYEELRSKNRENYEVTLTQKAETLLKPQADMAVPKKEVKKNKYGDAWEE</sequence>
<evidence type="ECO:0000256" key="3">
    <source>
        <dbReference type="ARBA" id="ARBA00037952"/>
    </source>
</evidence>
<dbReference type="FunCoup" id="A0A6J2V5A1">
    <property type="interactions" value="973"/>
</dbReference>